<protein>
    <submittedName>
        <fullName evidence="2">Uncharacterized protein</fullName>
    </submittedName>
</protein>
<organism evidence="2 3">
    <name type="scientific">Rotaria magnacalcarata</name>
    <dbReference type="NCBI Taxonomy" id="392030"/>
    <lineage>
        <taxon>Eukaryota</taxon>
        <taxon>Metazoa</taxon>
        <taxon>Spiralia</taxon>
        <taxon>Gnathifera</taxon>
        <taxon>Rotifera</taxon>
        <taxon>Eurotatoria</taxon>
        <taxon>Bdelloidea</taxon>
        <taxon>Philodinida</taxon>
        <taxon>Philodinidae</taxon>
        <taxon>Rotaria</taxon>
    </lineage>
</organism>
<dbReference type="Proteomes" id="UP000681720">
    <property type="component" value="Unassembled WGS sequence"/>
</dbReference>
<proteinExistence type="predicted"/>
<evidence type="ECO:0000313" key="3">
    <source>
        <dbReference type="Proteomes" id="UP000681720"/>
    </source>
</evidence>
<feature type="compositionally biased region" description="Polar residues" evidence="1">
    <location>
        <begin position="86"/>
        <end position="96"/>
    </location>
</feature>
<accession>A0A8S3JQP5</accession>
<feature type="region of interest" description="Disordered" evidence="1">
    <location>
        <begin position="24"/>
        <end position="51"/>
    </location>
</feature>
<name>A0A8S3JQP5_9BILA</name>
<gene>
    <name evidence="2" type="ORF">GIL414_LOCUS84290</name>
</gene>
<comment type="caution">
    <text evidence="2">The sequence shown here is derived from an EMBL/GenBank/DDBJ whole genome shotgun (WGS) entry which is preliminary data.</text>
</comment>
<sequence length="96" mass="10892">MKSILFYLLSKSELKQNLKEIPQKEMNEKRTGRSLQSFAAPSTMPLQPRRGASDMLMSNFYRISEPLERCQSSSKSAMSTPLYHMSHTSTTTTGDI</sequence>
<dbReference type="EMBL" id="CAJOBJ010365822">
    <property type="protein sequence ID" value="CAF5220949.1"/>
    <property type="molecule type" value="Genomic_DNA"/>
</dbReference>
<dbReference type="AlphaFoldDB" id="A0A8S3JQP5"/>
<reference evidence="2" key="1">
    <citation type="submission" date="2021-02" db="EMBL/GenBank/DDBJ databases">
        <authorList>
            <person name="Nowell W R."/>
        </authorList>
    </citation>
    <scope>NUCLEOTIDE SEQUENCE</scope>
</reference>
<feature type="region of interest" description="Disordered" evidence="1">
    <location>
        <begin position="72"/>
        <end position="96"/>
    </location>
</feature>
<evidence type="ECO:0000313" key="2">
    <source>
        <dbReference type="EMBL" id="CAF5220949.1"/>
    </source>
</evidence>
<evidence type="ECO:0000256" key="1">
    <source>
        <dbReference type="SAM" id="MobiDB-lite"/>
    </source>
</evidence>